<evidence type="ECO:0000259" key="12">
    <source>
        <dbReference type="PROSITE" id="PS51194"/>
    </source>
</evidence>
<keyword evidence="1" id="KW-0479">Metal-binding</keyword>
<accession>A0AAD6V2S9</accession>
<dbReference type="CDD" id="cd18008">
    <property type="entry name" value="DEXDc_SHPRH-like"/>
    <property type="match status" value="1"/>
</dbReference>
<dbReference type="SMART" id="SM00490">
    <property type="entry name" value="HELICc"/>
    <property type="match status" value="1"/>
</dbReference>
<keyword evidence="14" id="KW-1185">Reference proteome</keyword>
<dbReference type="InterPro" id="IPR001841">
    <property type="entry name" value="Znf_RING"/>
</dbReference>
<dbReference type="GO" id="GO:0008270">
    <property type="term" value="F:zinc ion binding"/>
    <property type="evidence" value="ECO:0007669"/>
    <property type="project" value="UniProtKB-KW"/>
</dbReference>
<keyword evidence="5" id="KW-0347">Helicase</keyword>
<feature type="region of interest" description="Disordered" evidence="9">
    <location>
        <begin position="1120"/>
        <end position="1145"/>
    </location>
</feature>
<evidence type="ECO:0000313" key="14">
    <source>
        <dbReference type="Proteomes" id="UP001219525"/>
    </source>
</evidence>
<dbReference type="PROSITE" id="PS50089">
    <property type="entry name" value="ZF_RING_2"/>
    <property type="match status" value="1"/>
</dbReference>
<dbReference type="PROSITE" id="PS00518">
    <property type="entry name" value="ZF_RING_1"/>
    <property type="match status" value="1"/>
</dbReference>
<evidence type="ECO:0000256" key="4">
    <source>
        <dbReference type="ARBA" id="ARBA00022801"/>
    </source>
</evidence>
<dbReference type="GO" id="GO:0008094">
    <property type="term" value="F:ATP-dependent activity, acting on DNA"/>
    <property type="evidence" value="ECO:0007669"/>
    <property type="project" value="TreeGrafter"/>
</dbReference>
<proteinExistence type="predicted"/>
<reference evidence="13" key="1">
    <citation type="submission" date="2023-03" db="EMBL/GenBank/DDBJ databases">
        <title>Massive genome expansion in bonnet fungi (Mycena s.s.) driven by repeated elements and novel gene families across ecological guilds.</title>
        <authorList>
            <consortium name="Lawrence Berkeley National Laboratory"/>
            <person name="Harder C.B."/>
            <person name="Miyauchi S."/>
            <person name="Viragh M."/>
            <person name="Kuo A."/>
            <person name="Thoen E."/>
            <person name="Andreopoulos B."/>
            <person name="Lu D."/>
            <person name="Skrede I."/>
            <person name="Drula E."/>
            <person name="Henrissat B."/>
            <person name="Morin E."/>
            <person name="Kohler A."/>
            <person name="Barry K."/>
            <person name="LaButti K."/>
            <person name="Morin E."/>
            <person name="Salamov A."/>
            <person name="Lipzen A."/>
            <person name="Mereny Z."/>
            <person name="Hegedus B."/>
            <person name="Baldrian P."/>
            <person name="Stursova M."/>
            <person name="Weitz H."/>
            <person name="Taylor A."/>
            <person name="Grigoriev I.V."/>
            <person name="Nagy L.G."/>
            <person name="Martin F."/>
            <person name="Kauserud H."/>
        </authorList>
    </citation>
    <scope>NUCLEOTIDE SEQUENCE</scope>
    <source>
        <strain evidence="13">9144</strain>
    </source>
</reference>
<dbReference type="PROSITE" id="PS51194">
    <property type="entry name" value="HELICASE_CTER"/>
    <property type="match status" value="1"/>
</dbReference>
<evidence type="ECO:0000256" key="1">
    <source>
        <dbReference type="ARBA" id="ARBA00022723"/>
    </source>
</evidence>
<dbReference type="EMBL" id="JARJCW010000060">
    <property type="protein sequence ID" value="KAJ7201026.1"/>
    <property type="molecule type" value="Genomic_DNA"/>
</dbReference>
<gene>
    <name evidence="13" type="ORF">GGX14DRAFT_658745</name>
</gene>
<dbReference type="PROSITE" id="PS51192">
    <property type="entry name" value="HELICASE_ATP_BIND_1"/>
    <property type="match status" value="1"/>
</dbReference>
<feature type="domain" description="Helicase ATP-binding" evidence="11">
    <location>
        <begin position="290"/>
        <end position="451"/>
    </location>
</feature>
<dbReference type="Gene3D" id="3.40.50.10810">
    <property type="entry name" value="Tandem AAA-ATPase domain"/>
    <property type="match status" value="1"/>
</dbReference>
<keyword evidence="4" id="KW-0378">Hydrolase</keyword>
<dbReference type="PANTHER" id="PTHR45626">
    <property type="entry name" value="TRANSCRIPTION TERMINATION FACTOR 2-RELATED"/>
    <property type="match status" value="1"/>
</dbReference>
<evidence type="ECO:0000256" key="6">
    <source>
        <dbReference type="ARBA" id="ARBA00022833"/>
    </source>
</evidence>
<dbReference type="InterPro" id="IPR050628">
    <property type="entry name" value="SNF2_RAD54_helicase_TF"/>
</dbReference>
<dbReference type="PANTHER" id="PTHR45626:SF17">
    <property type="entry name" value="HELICASE-LIKE TRANSCRIPTION FACTOR"/>
    <property type="match status" value="1"/>
</dbReference>
<dbReference type="InterPro" id="IPR014001">
    <property type="entry name" value="Helicase_ATP-bd"/>
</dbReference>
<keyword evidence="7" id="KW-0067">ATP-binding</keyword>
<dbReference type="InterPro" id="IPR001650">
    <property type="entry name" value="Helicase_C-like"/>
</dbReference>
<dbReference type="InterPro" id="IPR017907">
    <property type="entry name" value="Znf_RING_CS"/>
</dbReference>
<keyword evidence="2" id="KW-0547">Nucleotide-binding</keyword>
<keyword evidence="6" id="KW-0862">Zinc</keyword>
<dbReference type="Pfam" id="PF00271">
    <property type="entry name" value="Helicase_C"/>
    <property type="match status" value="1"/>
</dbReference>
<evidence type="ECO:0000256" key="8">
    <source>
        <dbReference type="PROSITE-ProRule" id="PRU00175"/>
    </source>
</evidence>
<evidence type="ECO:0000313" key="13">
    <source>
        <dbReference type="EMBL" id="KAJ7201026.1"/>
    </source>
</evidence>
<organism evidence="13 14">
    <name type="scientific">Mycena pura</name>
    <dbReference type="NCBI Taxonomy" id="153505"/>
    <lineage>
        <taxon>Eukaryota</taxon>
        <taxon>Fungi</taxon>
        <taxon>Dikarya</taxon>
        <taxon>Basidiomycota</taxon>
        <taxon>Agaricomycotina</taxon>
        <taxon>Agaricomycetes</taxon>
        <taxon>Agaricomycetidae</taxon>
        <taxon>Agaricales</taxon>
        <taxon>Marasmiineae</taxon>
        <taxon>Mycenaceae</taxon>
        <taxon>Mycena</taxon>
    </lineage>
</organism>
<dbReference type="GO" id="GO:0005524">
    <property type="term" value="F:ATP binding"/>
    <property type="evidence" value="ECO:0007669"/>
    <property type="project" value="UniProtKB-KW"/>
</dbReference>
<evidence type="ECO:0000256" key="2">
    <source>
        <dbReference type="ARBA" id="ARBA00022741"/>
    </source>
</evidence>
<evidence type="ECO:0000256" key="3">
    <source>
        <dbReference type="ARBA" id="ARBA00022771"/>
    </source>
</evidence>
<name>A0AAD6V2S9_9AGAR</name>
<feature type="domain" description="RING-type" evidence="10">
    <location>
        <begin position="579"/>
        <end position="612"/>
    </location>
</feature>
<dbReference type="Proteomes" id="UP001219525">
    <property type="component" value="Unassembled WGS sequence"/>
</dbReference>
<keyword evidence="3 8" id="KW-0863">Zinc-finger</keyword>
<dbReference type="InterPro" id="IPR027417">
    <property type="entry name" value="P-loop_NTPase"/>
</dbReference>
<evidence type="ECO:0000256" key="9">
    <source>
        <dbReference type="SAM" id="MobiDB-lite"/>
    </source>
</evidence>
<feature type="domain" description="Helicase C-terminal" evidence="12">
    <location>
        <begin position="662"/>
        <end position="848"/>
    </location>
</feature>
<dbReference type="GO" id="GO:0004386">
    <property type="term" value="F:helicase activity"/>
    <property type="evidence" value="ECO:0007669"/>
    <property type="project" value="UniProtKB-KW"/>
</dbReference>
<dbReference type="GO" id="GO:0006281">
    <property type="term" value="P:DNA repair"/>
    <property type="evidence" value="ECO:0007669"/>
    <property type="project" value="TreeGrafter"/>
</dbReference>
<feature type="region of interest" description="Disordered" evidence="9">
    <location>
        <begin position="633"/>
        <end position="653"/>
    </location>
</feature>
<dbReference type="Pfam" id="PF00176">
    <property type="entry name" value="SNF2-rel_dom"/>
    <property type="match status" value="1"/>
</dbReference>
<dbReference type="SUPFAM" id="SSF52540">
    <property type="entry name" value="P-loop containing nucleoside triphosphate hydrolases"/>
    <property type="match status" value="2"/>
</dbReference>
<dbReference type="GO" id="GO:0016787">
    <property type="term" value="F:hydrolase activity"/>
    <property type="evidence" value="ECO:0007669"/>
    <property type="project" value="UniProtKB-KW"/>
</dbReference>
<dbReference type="AlphaFoldDB" id="A0AAD6V2S9"/>
<evidence type="ECO:0000259" key="10">
    <source>
        <dbReference type="PROSITE" id="PS50089"/>
    </source>
</evidence>
<evidence type="ECO:0000256" key="7">
    <source>
        <dbReference type="ARBA" id="ARBA00022840"/>
    </source>
</evidence>
<dbReference type="GO" id="GO:0005634">
    <property type="term" value="C:nucleus"/>
    <property type="evidence" value="ECO:0007669"/>
    <property type="project" value="TreeGrafter"/>
</dbReference>
<dbReference type="InterPro" id="IPR049730">
    <property type="entry name" value="SNF2/RAD54-like_C"/>
</dbReference>
<protein>
    <submittedName>
        <fullName evidence="13">SNF2 family N-terminal domain-containing protein</fullName>
    </submittedName>
</protein>
<dbReference type="CDD" id="cd18793">
    <property type="entry name" value="SF2_C_SNF"/>
    <property type="match status" value="1"/>
</dbReference>
<evidence type="ECO:0000259" key="11">
    <source>
        <dbReference type="PROSITE" id="PS51192"/>
    </source>
</evidence>
<dbReference type="Gene3D" id="3.40.50.300">
    <property type="entry name" value="P-loop containing nucleotide triphosphate hydrolases"/>
    <property type="match status" value="1"/>
</dbReference>
<evidence type="ECO:0000256" key="5">
    <source>
        <dbReference type="ARBA" id="ARBA00022806"/>
    </source>
</evidence>
<sequence>MTTRVVKERRSLTERVFRGVVEQPEHINTSTELLVAVETPLYVLNDKDAALLKLQDPVQITLDPCPGAFYEHVRLRLSSRVHCLMETFHRDQSPALVVSAENVELGVLTSYRSGENLCHWLSMKETGVWVAATVSSRRRHKGVVEVTLLLSIYAPIGARAQFLPRMRWALSKEQLEEFSEQWYIPQRPPPLWQVTCLLKHGLNTFVSADSNWTEQPGAFDLYGLTIGSLPSYTGDIPTTTPLHLHQRQALWWANQQENPSLKKDIQFWRKKQGDVFQNKLDRSLRLSADALKPTLGRGGLLADDMGKTLTMIALIAVTKDTPIDGFRKTTLIVAPLSVLATWESEIKRHCASLTYTIYHPGGGNDGHDLDFPAFDVVITNYDSLRNRPSCLFHIYWRRIVFDEAHRIRNHQTKLHEAVLELKAHARWALTGTPIINSLRDVGAIVAALKTCVPLDDNYGWGQHVGSGNKLTEAQIGNFKELLKYICLRRTKELRDADGDLPDYCDPAGSKTTGTVPVTVYDSVATSGKELLKKIIDSQSKRGLAESMLTVILRLRQVVLHPALVPADSQVWQSDSQIMCFACTEAISEEDASVAKCAHFFCPRCVDTVKTCPCVCGSFFLSLQNSQRLQGAKGKLTTKPYEGNEEGEETDSFKDNGDIGSAKLEALVVLLNQISKRDKSLIFSSFVKFLKIVECRLGQEGISCALFHGKMSKTKRDGVIEQFSKNGSSTPRVMLISLAAVGHCNHGAVGLNLTVANNVFIMDPTVPNYMQLVAGAGANPFLNSSNILIAQQPSIEHQAVDRVNRIGQTKEVHVFRLVAKDTIEDKVLQIQAAKTALIKEALSETTSQRDFQTRLSRRIARTHLQTYSTHILKYSTSPLRGQVMLFCVPIRSSLDLFREVEFNPQPQTHIFVVLSSLFAASLALDERIEGCVVRQGCIGPDFPANDRRPNCGVRDGGHGARALHNRAPRLVASQRAARCWIHSLLRKVRYRIGDKWRFKKHLPSTCEPFTKGLALAFEPSSAGSELGVGLRQKRDRIGVHERSMSTWAQARGLRYRRQRKRTSNDELGAELEIYNFSAADWAPNGTKKKQRGTTCRERRVQKEGFVGNDRSAASTKRVIKSLDASPAQAASTEFPGTTEKRPTPKDRRLMADWGYCLASRRLL</sequence>
<dbReference type="SMART" id="SM00487">
    <property type="entry name" value="DEXDc"/>
    <property type="match status" value="1"/>
</dbReference>
<comment type="caution">
    <text evidence="13">The sequence shown here is derived from an EMBL/GenBank/DDBJ whole genome shotgun (WGS) entry which is preliminary data.</text>
</comment>
<dbReference type="InterPro" id="IPR000330">
    <property type="entry name" value="SNF2_N"/>
</dbReference>
<dbReference type="InterPro" id="IPR038718">
    <property type="entry name" value="SNF2-like_sf"/>
</dbReference>